<dbReference type="AlphaFoldDB" id="A0A9Q8LH82"/>
<evidence type="ECO:0000256" key="2">
    <source>
        <dbReference type="ARBA" id="ARBA00007529"/>
    </source>
</evidence>
<sequence length="393" mass="42349">MDIARSFTSQHDAITCVDLHTTGEPTRIVISGYPDLTGTLLEQRAEAKHSHDHIRRQLLLEPRGHSDMYGAILRQNTEQTASGNAHIGVLFATNSGYSTMCGHATIALGRVLLDTHDKAVFSNRDKVAFDAETKTASLTLHAPCGLVHVTVPTNSNGTASDPTRPVSHISVPSFTTGINIKVFLKAPYRWPELCGRHHVTADFSYGGAFYCFITAAELGFPDGLSSPVDIDAMNVATRNLKAAINENSEMKHLFSHPDHNDLGFLYSIIVADKDAGVPIAQSTRAETGLCFFSDQQVDRSPTGSGVAARIALAQARGELTKDESITYHSLLSNSLGGRGGFVGSLHEVVGMQGAFPVVRARVEGYASYTGTSTFVVEKDDALGQDGFLFDRLE</sequence>
<dbReference type="SUPFAM" id="SSF54506">
    <property type="entry name" value="Diaminopimelate epimerase-like"/>
    <property type="match status" value="1"/>
</dbReference>
<dbReference type="InterPro" id="IPR008794">
    <property type="entry name" value="Pro_racemase_fam"/>
</dbReference>
<dbReference type="Gene3D" id="3.10.310.10">
    <property type="entry name" value="Diaminopimelate Epimerase, Chain A, domain 1"/>
    <property type="match status" value="2"/>
</dbReference>
<comment type="similarity">
    <text evidence="2">Belongs to the proline racemase family.</text>
</comment>
<evidence type="ECO:0000313" key="4">
    <source>
        <dbReference type="EMBL" id="UJO17335.1"/>
    </source>
</evidence>
<evidence type="ECO:0000313" key="5">
    <source>
        <dbReference type="Proteomes" id="UP000756132"/>
    </source>
</evidence>
<dbReference type="FunFam" id="3.10.310.10:FF:000003">
    <property type="entry name" value="Proline racemase"/>
    <property type="match status" value="1"/>
</dbReference>
<protein>
    <recommendedName>
        <fullName evidence="3">trans-L-3-hydroxyproline dehydratase</fullName>
        <ecNumber evidence="3">4.2.1.77</ecNumber>
    </recommendedName>
</protein>
<dbReference type="PANTHER" id="PTHR33442:SF1">
    <property type="entry name" value="TRANS-3-HYDROXY-L-PROLINE DEHYDRATASE"/>
    <property type="match status" value="1"/>
</dbReference>
<dbReference type="Pfam" id="PF05544">
    <property type="entry name" value="Pro_racemase"/>
    <property type="match status" value="1"/>
</dbReference>
<comment type="catalytic activity">
    <reaction evidence="1">
        <text>trans-3-hydroxy-L-proline = 1-pyrroline-2-carboxylate + H2O</text>
        <dbReference type="Rhea" id="RHEA:10320"/>
        <dbReference type="ChEBI" id="CHEBI:15377"/>
        <dbReference type="ChEBI" id="CHEBI:39785"/>
        <dbReference type="ChEBI" id="CHEBI:57938"/>
        <dbReference type="EC" id="4.2.1.77"/>
    </reaction>
</comment>
<dbReference type="Proteomes" id="UP000756132">
    <property type="component" value="Chromosome 5"/>
</dbReference>
<proteinExistence type="inferred from homology"/>
<keyword evidence="5" id="KW-1185">Reference proteome</keyword>
<dbReference type="GeneID" id="71986004"/>
<dbReference type="GO" id="GO:0050346">
    <property type="term" value="F:trans-L-3-hydroxyproline dehydratase activity"/>
    <property type="evidence" value="ECO:0007669"/>
    <property type="project" value="UniProtKB-EC"/>
</dbReference>
<dbReference type="EMBL" id="CP090167">
    <property type="protein sequence ID" value="UJO17335.1"/>
    <property type="molecule type" value="Genomic_DNA"/>
</dbReference>
<dbReference type="SFLD" id="SFLDS00028">
    <property type="entry name" value="Proline_Racemase"/>
    <property type="match status" value="1"/>
</dbReference>
<dbReference type="RefSeq" id="XP_047761701.1">
    <property type="nucleotide sequence ID" value="XM_047905274.1"/>
</dbReference>
<gene>
    <name evidence="4" type="ORF">CLAFUR5_06126</name>
</gene>
<dbReference type="KEGG" id="ffu:CLAFUR5_06126"/>
<reference evidence="4" key="2">
    <citation type="journal article" date="2022" name="Microb. Genom.">
        <title>A chromosome-scale genome assembly of the tomato pathogen Cladosporium fulvum reveals a compartmentalized genome architecture and the presence of a dispensable chromosome.</title>
        <authorList>
            <person name="Zaccaron A.Z."/>
            <person name="Chen L.H."/>
            <person name="Samaras A."/>
            <person name="Stergiopoulos I."/>
        </authorList>
    </citation>
    <scope>NUCLEOTIDE SEQUENCE</scope>
    <source>
        <strain evidence="4">Race5_Kim</strain>
    </source>
</reference>
<dbReference type="EC" id="4.2.1.77" evidence="3"/>
<dbReference type="PANTHER" id="PTHR33442">
    <property type="entry name" value="TRANS-3-HYDROXY-L-PROLINE DEHYDRATASE"/>
    <property type="match status" value="1"/>
</dbReference>
<name>A0A9Q8LH82_PASFU</name>
<evidence type="ECO:0000256" key="3">
    <source>
        <dbReference type="ARBA" id="ARBA00013105"/>
    </source>
</evidence>
<dbReference type="OrthoDB" id="6409228at2759"/>
<accession>A0A9Q8LH82</accession>
<organism evidence="4 5">
    <name type="scientific">Passalora fulva</name>
    <name type="common">Tomato leaf mold</name>
    <name type="synonym">Cladosporium fulvum</name>
    <dbReference type="NCBI Taxonomy" id="5499"/>
    <lineage>
        <taxon>Eukaryota</taxon>
        <taxon>Fungi</taxon>
        <taxon>Dikarya</taxon>
        <taxon>Ascomycota</taxon>
        <taxon>Pezizomycotina</taxon>
        <taxon>Dothideomycetes</taxon>
        <taxon>Dothideomycetidae</taxon>
        <taxon>Mycosphaerellales</taxon>
        <taxon>Mycosphaerellaceae</taxon>
        <taxon>Fulvia</taxon>
    </lineage>
</organism>
<reference evidence="4" key="1">
    <citation type="submission" date="2021-12" db="EMBL/GenBank/DDBJ databases">
        <authorList>
            <person name="Zaccaron A."/>
            <person name="Stergiopoulos I."/>
        </authorList>
    </citation>
    <scope>NUCLEOTIDE SEQUENCE</scope>
    <source>
        <strain evidence="4">Race5_Kim</strain>
    </source>
</reference>
<evidence type="ECO:0000256" key="1">
    <source>
        <dbReference type="ARBA" id="ARBA00001148"/>
    </source>
</evidence>